<reference evidence="3" key="1">
    <citation type="submission" date="2013-08" db="EMBL/GenBank/DDBJ databases">
        <title>Intrasporangium oryzae NRRL B-24470.</title>
        <authorList>
            <person name="Liu H."/>
            <person name="Wang G."/>
        </authorList>
    </citation>
    <scope>NUCLEOTIDE SEQUENCE [LARGE SCALE GENOMIC DNA]</scope>
    <source>
        <strain evidence="3">Q5-1</strain>
    </source>
</reference>
<organism evidence="2 3">
    <name type="scientific">Intrasporangium chromatireducens Q5-1</name>
    <dbReference type="NCBI Taxonomy" id="584657"/>
    <lineage>
        <taxon>Bacteria</taxon>
        <taxon>Bacillati</taxon>
        <taxon>Actinomycetota</taxon>
        <taxon>Actinomycetes</taxon>
        <taxon>Micrococcales</taxon>
        <taxon>Intrasporangiaceae</taxon>
        <taxon>Intrasporangium</taxon>
    </lineage>
</organism>
<protein>
    <submittedName>
        <fullName evidence="2">Uncharacterized protein</fullName>
    </submittedName>
</protein>
<feature type="signal peptide" evidence="1">
    <location>
        <begin position="1"/>
        <end position="22"/>
    </location>
</feature>
<feature type="chain" id="PRO_5004921057" evidence="1">
    <location>
        <begin position="23"/>
        <end position="213"/>
    </location>
</feature>
<gene>
    <name evidence="2" type="ORF">N864_11490</name>
</gene>
<keyword evidence="1" id="KW-0732">Signal</keyword>
<sequence>MALAASAATVTVLAMPASAAQAQVTHLRSNGTNVSAEWTTQSPGNVVDTFVSATAPSKGAATLDIFSMVAQVSSEGAFLGGVQTTVQVTSGFTFTYDAKRLTKASVNATNLPARTCPVDEFGEEVASECEATTVSLSATWTGVGPISTGHTTDHYSTSGFKMVVHSSGTSRDATAEASFNGQALGGLQWASIGTYRDLKTAICRIPGGCGEGL</sequence>
<proteinExistence type="predicted"/>
<dbReference type="AlphaFoldDB" id="W9GHB0"/>
<name>W9GHB0_9MICO</name>
<keyword evidence="3" id="KW-1185">Reference proteome</keyword>
<evidence type="ECO:0000313" key="2">
    <source>
        <dbReference type="EMBL" id="EWT04542.1"/>
    </source>
</evidence>
<comment type="caution">
    <text evidence="2">The sequence shown here is derived from an EMBL/GenBank/DDBJ whole genome shotgun (WGS) entry which is preliminary data.</text>
</comment>
<dbReference type="Proteomes" id="UP000019494">
    <property type="component" value="Unassembled WGS sequence"/>
</dbReference>
<dbReference type="PATRIC" id="fig|584657.3.peg.3574"/>
<accession>W9GHB0</accession>
<evidence type="ECO:0000256" key="1">
    <source>
        <dbReference type="SAM" id="SignalP"/>
    </source>
</evidence>
<dbReference type="EMBL" id="AWQS01000226">
    <property type="protein sequence ID" value="EWT04542.1"/>
    <property type="molecule type" value="Genomic_DNA"/>
</dbReference>
<evidence type="ECO:0000313" key="3">
    <source>
        <dbReference type="Proteomes" id="UP000019494"/>
    </source>
</evidence>